<accession>A0A7I8E272</accession>
<feature type="transmembrane region" description="Helical" evidence="1">
    <location>
        <begin position="150"/>
        <end position="170"/>
    </location>
</feature>
<organism evidence="2 3">
    <name type="scientific">Faecalibacillus intestinalis</name>
    <dbReference type="NCBI Taxonomy" id="1982626"/>
    <lineage>
        <taxon>Bacteria</taxon>
        <taxon>Bacillati</taxon>
        <taxon>Bacillota</taxon>
        <taxon>Erysipelotrichia</taxon>
        <taxon>Erysipelotrichales</taxon>
        <taxon>Coprobacillaceae</taxon>
        <taxon>Faecalibacillus</taxon>
    </lineage>
</organism>
<feature type="transmembrane region" description="Helical" evidence="1">
    <location>
        <begin position="88"/>
        <end position="105"/>
    </location>
</feature>
<dbReference type="KEGG" id="fit:Fi14EGH31_03670"/>
<evidence type="ECO:0000313" key="2">
    <source>
        <dbReference type="EMBL" id="BCL56655.1"/>
    </source>
</evidence>
<feature type="transmembrane region" description="Helical" evidence="1">
    <location>
        <begin position="43"/>
        <end position="61"/>
    </location>
</feature>
<keyword evidence="1" id="KW-0812">Transmembrane</keyword>
<keyword evidence="1" id="KW-0472">Membrane</keyword>
<evidence type="ECO:0000256" key="1">
    <source>
        <dbReference type="SAM" id="Phobius"/>
    </source>
</evidence>
<reference evidence="3" key="1">
    <citation type="submission" date="2020-09" db="EMBL/GenBank/DDBJ databases">
        <title>Complete genome sequencing of Faecalibacillus intestinalis strain 14EGH31.</title>
        <authorList>
            <person name="Sakamoto M."/>
            <person name="Murakami T."/>
            <person name="Mori H."/>
        </authorList>
    </citation>
    <scope>NUCLEOTIDE SEQUENCE [LARGE SCALE GENOMIC DNA]</scope>
    <source>
        <strain evidence="3">14EGH31</strain>
    </source>
</reference>
<sequence>MKRFFCNSLFYIGIVIMILLGIAVGYNIDHNFLKLYTAKMGQVPIRYCIFIIILFIDYLLFEEINHYTFIFRYKSVSNFIIKSMKQEVIMSVILLLIFHLPIFILNTKEFINNIVLIMLVILNITLIFSVMLAIIRLLNVWINNRITSTSIFLLVFACLDVLLGHFSYFYMEHYIFDFDAILVLPYVYHFYPFIFSFMCTLDIVLLFVTSKKMKERDYIIKQNEICE</sequence>
<name>A0A7I8E272_9FIRM</name>
<feature type="transmembrane region" description="Helical" evidence="1">
    <location>
        <begin position="9"/>
        <end position="28"/>
    </location>
</feature>
<dbReference type="AlphaFoldDB" id="A0A7I8E272"/>
<evidence type="ECO:0000313" key="3">
    <source>
        <dbReference type="Proteomes" id="UP000593842"/>
    </source>
</evidence>
<protein>
    <submittedName>
        <fullName evidence="2">Uncharacterized protein</fullName>
    </submittedName>
</protein>
<dbReference type="RefSeq" id="WP_118347925.1">
    <property type="nucleotide sequence ID" value="NZ_AP024085.1"/>
</dbReference>
<feature type="transmembrane region" description="Helical" evidence="1">
    <location>
        <begin position="190"/>
        <end position="208"/>
    </location>
</feature>
<proteinExistence type="predicted"/>
<dbReference type="Proteomes" id="UP000593842">
    <property type="component" value="Chromosome"/>
</dbReference>
<keyword evidence="1" id="KW-1133">Transmembrane helix</keyword>
<dbReference type="EMBL" id="AP024085">
    <property type="protein sequence ID" value="BCL56655.1"/>
    <property type="molecule type" value="Genomic_DNA"/>
</dbReference>
<gene>
    <name evidence="2" type="ORF">Fi14EGH31_03670</name>
</gene>
<feature type="transmembrane region" description="Helical" evidence="1">
    <location>
        <begin position="111"/>
        <end position="138"/>
    </location>
</feature>
<dbReference type="GeneID" id="70578791"/>